<dbReference type="AlphaFoldDB" id="A0A4S2MWJ1"/>
<organism evidence="1 2">
    <name type="scientific">Ascodesmis nigricans</name>
    <dbReference type="NCBI Taxonomy" id="341454"/>
    <lineage>
        <taxon>Eukaryota</taxon>
        <taxon>Fungi</taxon>
        <taxon>Dikarya</taxon>
        <taxon>Ascomycota</taxon>
        <taxon>Pezizomycotina</taxon>
        <taxon>Pezizomycetes</taxon>
        <taxon>Pezizales</taxon>
        <taxon>Ascodesmidaceae</taxon>
        <taxon>Ascodesmis</taxon>
    </lineage>
</organism>
<gene>
    <name evidence="1" type="ORF">EX30DRAFT_348910</name>
</gene>
<dbReference type="InParanoid" id="A0A4S2MWJ1"/>
<sequence length="174" mass="18851">MADEGDEQRAIQLSTTVPVGDEPEAIDTGAIDSAKSESDIQNACMISKAVKVLISALGALVFMGAIRKCIADIEVFKCYTDLISDFPEVYKMLGKVADAVLTAQQKECFQITADSELDGSLVERDFSERLHKRGGVNLKLATAWMRTGRRKIGGEERARGAVGYFSLEGGNERG</sequence>
<dbReference type="Proteomes" id="UP000298138">
    <property type="component" value="Unassembled WGS sequence"/>
</dbReference>
<dbReference type="EMBL" id="ML220121">
    <property type="protein sequence ID" value="TGZ81018.1"/>
    <property type="molecule type" value="Genomic_DNA"/>
</dbReference>
<name>A0A4S2MWJ1_9PEZI</name>
<evidence type="ECO:0000313" key="2">
    <source>
        <dbReference type="Proteomes" id="UP000298138"/>
    </source>
</evidence>
<evidence type="ECO:0000313" key="1">
    <source>
        <dbReference type="EMBL" id="TGZ81018.1"/>
    </source>
</evidence>
<keyword evidence="2" id="KW-1185">Reference proteome</keyword>
<proteinExistence type="predicted"/>
<reference evidence="1 2" key="1">
    <citation type="submission" date="2019-04" db="EMBL/GenBank/DDBJ databases">
        <title>Comparative genomics and transcriptomics to analyze fruiting body development in filamentous ascomycetes.</title>
        <authorList>
            <consortium name="DOE Joint Genome Institute"/>
            <person name="Lutkenhaus R."/>
            <person name="Traeger S."/>
            <person name="Breuer J."/>
            <person name="Kuo A."/>
            <person name="Lipzen A."/>
            <person name="Pangilinan J."/>
            <person name="Dilworth D."/>
            <person name="Sandor L."/>
            <person name="Poggeler S."/>
            <person name="Barry K."/>
            <person name="Grigoriev I.V."/>
            <person name="Nowrousian M."/>
        </authorList>
    </citation>
    <scope>NUCLEOTIDE SEQUENCE [LARGE SCALE GENOMIC DNA]</scope>
    <source>
        <strain evidence="1 2">CBS 389.68</strain>
    </source>
</reference>
<protein>
    <submittedName>
        <fullName evidence="1">Uncharacterized protein</fullName>
    </submittedName>
</protein>
<accession>A0A4S2MWJ1</accession>